<protein>
    <submittedName>
        <fullName evidence="2">Uncharacterized protein</fullName>
    </submittedName>
</protein>
<accession>A0A6G0X420</accession>
<organism evidence="2 3">
    <name type="scientific">Aphanomyces euteiches</name>
    <dbReference type="NCBI Taxonomy" id="100861"/>
    <lineage>
        <taxon>Eukaryota</taxon>
        <taxon>Sar</taxon>
        <taxon>Stramenopiles</taxon>
        <taxon>Oomycota</taxon>
        <taxon>Saprolegniomycetes</taxon>
        <taxon>Saprolegniales</taxon>
        <taxon>Verrucalvaceae</taxon>
        <taxon>Aphanomyces</taxon>
    </lineage>
</organism>
<name>A0A6G0X420_9STRA</name>
<evidence type="ECO:0000313" key="2">
    <source>
        <dbReference type="EMBL" id="KAF0734691.1"/>
    </source>
</evidence>
<keyword evidence="1" id="KW-0812">Transmembrane</keyword>
<keyword evidence="3" id="KW-1185">Reference proteome</keyword>
<dbReference type="VEuPathDB" id="FungiDB:AeMF1_021147"/>
<evidence type="ECO:0000256" key="1">
    <source>
        <dbReference type="SAM" id="Phobius"/>
    </source>
</evidence>
<reference evidence="2 3" key="1">
    <citation type="submission" date="2019-07" db="EMBL/GenBank/DDBJ databases">
        <title>Genomics analysis of Aphanomyces spp. identifies a new class of oomycete effector associated with host adaptation.</title>
        <authorList>
            <person name="Gaulin E."/>
        </authorList>
    </citation>
    <scope>NUCLEOTIDE SEQUENCE [LARGE SCALE GENOMIC DNA]</scope>
    <source>
        <strain evidence="2 3">ATCC 201684</strain>
    </source>
</reference>
<proteinExistence type="predicted"/>
<dbReference type="EMBL" id="VJMJ01000107">
    <property type="protein sequence ID" value="KAF0734691.1"/>
    <property type="molecule type" value="Genomic_DNA"/>
</dbReference>
<dbReference type="AlphaFoldDB" id="A0A6G0X420"/>
<keyword evidence="1" id="KW-0472">Membrane</keyword>
<feature type="transmembrane region" description="Helical" evidence="1">
    <location>
        <begin position="263"/>
        <end position="285"/>
    </location>
</feature>
<feature type="transmembrane region" description="Helical" evidence="1">
    <location>
        <begin position="297"/>
        <end position="320"/>
    </location>
</feature>
<keyword evidence="1" id="KW-1133">Transmembrane helix</keyword>
<evidence type="ECO:0000313" key="3">
    <source>
        <dbReference type="Proteomes" id="UP000481153"/>
    </source>
</evidence>
<sequence length="330" mass="36940">MDRFAVVLSWPSLLLCSFIVFNLVGTPFLVHVFEKSPFDKSQRVALVTNLSSTEGNQSLSLLYASQLQFLYNTSTIPLGAIRLPQRIQAAQQGPGAVFFPPDAKQALFGYICDALSCEKVARSWRFHVTTIPISTSVLWLVPGDDGLGMPDASWTIYYAYIPHAYWPLSVAKFFFRVVVDIAIFVRILRAYVIPVWHLRANLKQHRFHDASTAVRYTIELGDPSCLIASEPWFCIAFLIDIWATTEVIGQTCLRMCQSDDFQAYGLAILCLGRTVWCSFGTLVALNSLRKWRPNLRLGAPLNSTVLVFLAYVVAALLPLAQSQWPAVVNI</sequence>
<dbReference type="Proteomes" id="UP000481153">
    <property type="component" value="Unassembled WGS sequence"/>
</dbReference>
<feature type="transmembrane region" description="Helical" evidence="1">
    <location>
        <begin position="12"/>
        <end position="33"/>
    </location>
</feature>
<gene>
    <name evidence="2" type="ORF">Ae201684_008649</name>
</gene>
<comment type="caution">
    <text evidence="2">The sequence shown here is derived from an EMBL/GenBank/DDBJ whole genome shotgun (WGS) entry which is preliminary data.</text>
</comment>